<feature type="transmembrane region" description="Helical" evidence="7">
    <location>
        <begin position="68"/>
        <end position="89"/>
    </location>
</feature>
<dbReference type="GO" id="GO:0005886">
    <property type="term" value="C:plasma membrane"/>
    <property type="evidence" value="ECO:0007669"/>
    <property type="project" value="UniProtKB-SubCell"/>
</dbReference>
<protein>
    <submittedName>
        <fullName evidence="9">DedA protein</fullName>
    </submittedName>
</protein>
<feature type="transmembrane region" description="Helical" evidence="7">
    <location>
        <begin position="14"/>
        <end position="36"/>
    </location>
</feature>
<evidence type="ECO:0000313" key="9">
    <source>
        <dbReference type="EMBL" id="KRL55291.1"/>
    </source>
</evidence>
<feature type="transmembrane region" description="Helical" evidence="7">
    <location>
        <begin position="184"/>
        <end position="206"/>
    </location>
</feature>
<keyword evidence="5 7" id="KW-1133">Transmembrane helix</keyword>
<evidence type="ECO:0000313" key="10">
    <source>
        <dbReference type="Proteomes" id="UP000051697"/>
    </source>
</evidence>
<dbReference type="Proteomes" id="UP000051697">
    <property type="component" value="Unassembled WGS sequence"/>
</dbReference>
<keyword evidence="3 7" id="KW-1003">Cell membrane</keyword>
<feature type="transmembrane region" description="Helical" evidence="7">
    <location>
        <begin position="152"/>
        <end position="172"/>
    </location>
</feature>
<evidence type="ECO:0000256" key="5">
    <source>
        <dbReference type="ARBA" id="ARBA00022989"/>
    </source>
</evidence>
<evidence type="ECO:0000259" key="8">
    <source>
        <dbReference type="Pfam" id="PF09335"/>
    </source>
</evidence>
<dbReference type="EMBL" id="AZFE01000031">
    <property type="protein sequence ID" value="KRL55291.1"/>
    <property type="molecule type" value="Genomic_DNA"/>
</dbReference>
<dbReference type="PATRIC" id="fig|1423778.4.peg.920"/>
<dbReference type="OrthoDB" id="9813426at2"/>
<evidence type="ECO:0000256" key="3">
    <source>
        <dbReference type="ARBA" id="ARBA00022475"/>
    </source>
</evidence>
<evidence type="ECO:0000256" key="6">
    <source>
        <dbReference type="ARBA" id="ARBA00023136"/>
    </source>
</evidence>
<keyword evidence="4 7" id="KW-0812">Transmembrane</keyword>
<proteinExistence type="inferred from homology"/>
<dbReference type="AlphaFoldDB" id="A0A0R1RPG1"/>
<evidence type="ECO:0000256" key="2">
    <source>
        <dbReference type="ARBA" id="ARBA00010792"/>
    </source>
</evidence>
<accession>A0A0R1RPG1</accession>
<comment type="caution">
    <text evidence="9">The sequence shown here is derived from an EMBL/GenBank/DDBJ whole genome shotgun (WGS) entry which is preliminary data.</text>
</comment>
<evidence type="ECO:0000256" key="1">
    <source>
        <dbReference type="ARBA" id="ARBA00004651"/>
    </source>
</evidence>
<comment type="similarity">
    <text evidence="2 7">Belongs to the DedA family.</text>
</comment>
<name>A0A0R1RPG1_9LACO</name>
<keyword evidence="6 7" id="KW-0472">Membrane</keyword>
<dbReference type="InterPro" id="IPR032818">
    <property type="entry name" value="DedA-like"/>
</dbReference>
<dbReference type="InterPro" id="IPR032816">
    <property type="entry name" value="VTT_dom"/>
</dbReference>
<dbReference type="PANTHER" id="PTHR30353">
    <property type="entry name" value="INNER MEMBRANE PROTEIN DEDA-RELATED"/>
    <property type="match status" value="1"/>
</dbReference>
<dbReference type="PANTHER" id="PTHR30353:SF0">
    <property type="entry name" value="TRANSMEMBRANE PROTEIN"/>
    <property type="match status" value="1"/>
</dbReference>
<reference evidence="9 10" key="1">
    <citation type="journal article" date="2015" name="Genome Announc.">
        <title>Expanding the biotechnology potential of lactobacilli through comparative genomics of 213 strains and associated genera.</title>
        <authorList>
            <person name="Sun Z."/>
            <person name="Harris H.M."/>
            <person name="McCann A."/>
            <person name="Guo C."/>
            <person name="Argimon S."/>
            <person name="Zhang W."/>
            <person name="Yang X."/>
            <person name="Jeffery I.B."/>
            <person name="Cooney J.C."/>
            <person name="Kagawa T.F."/>
            <person name="Liu W."/>
            <person name="Song Y."/>
            <person name="Salvetti E."/>
            <person name="Wrobel A."/>
            <person name="Rasinkangas P."/>
            <person name="Parkhill J."/>
            <person name="Rea M.C."/>
            <person name="O'Sullivan O."/>
            <person name="Ritari J."/>
            <person name="Douillard F.P."/>
            <person name="Paul Ross R."/>
            <person name="Yang R."/>
            <person name="Briner A.E."/>
            <person name="Felis G.E."/>
            <person name="de Vos W.M."/>
            <person name="Barrangou R."/>
            <person name="Klaenhammer T.R."/>
            <person name="Caufield P.W."/>
            <person name="Cui Y."/>
            <person name="Zhang H."/>
            <person name="O'Toole P.W."/>
        </authorList>
    </citation>
    <scope>NUCLEOTIDE SEQUENCE [LARGE SCALE GENOMIC DNA]</scope>
    <source>
        <strain evidence="9 10">DSM 15707</strain>
    </source>
</reference>
<evidence type="ECO:0000256" key="4">
    <source>
        <dbReference type="ARBA" id="ARBA00022692"/>
    </source>
</evidence>
<dbReference type="Pfam" id="PF09335">
    <property type="entry name" value="VTT_dom"/>
    <property type="match status" value="1"/>
</dbReference>
<sequence>MDQIIYGITHIEDIIMSIITWLGPWSYIVLFTSTFMETGLVIFPWLPGESLIFVTSTLAALPNTPLEIVPLAATFFVAAVCGDIVNYHIGKTLMKWSFFRRRIIGPNVQKAELFFNTHGGKAIIFGRFIPVIRTFVPLVAGTSKFNFKKFMLANLAGVSLWVAIASILGYFFGTIPFVKDHLSFVIISIALITMLPALVLWITKFIRRKIIDRNMQ</sequence>
<gene>
    <name evidence="9" type="ORF">FC70_GL000887</name>
</gene>
<organism evidence="9 10">
    <name type="scientific">Paucilactobacillus oligofermentans DSM 15707 = LMG 22743</name>
    <dbReference type="NCBI Taxonomy" id="1423778"/>
    <lineage>
        <taxon>Bacteria</taxon>
        <taxon>Bacillati</taxon>
        <taxon>Bacillota</taxon>
        <taxon>Bacilli</taxon>
        <taxon>Lactobacillales</taxon>
        <taxon>Lactobacillaceae</taxon>
        <taxon>Paucilactobacillus</taxon>
    </lineage>
</organism>
<dbReference type="RefSeq" id="WP_057889843.1">
    <property type="nucleotide sequence ID" value="NZ_AZFE01000031.1"/>
</dbReference>
<dbReference type="STRING" id="1423778.FC70_GL000887"/>
<evidence type="ECO:0000256" key="7">
    <source>
        <dbReference type="RuleBase" id="RU367016"/>
    </source>
</evidence>
<dbReference type="KEGG" id="lol:LACOL_0410"/>
<feature type="domain" description="VTT" evidence="8">
    <location>
        <begin position="47"/>
        <end position="170"/>
    </location>
</feature>
<keyword evidence="10" id="KW-1185">Reference proteome</keyword>
<comment type="subcellular location">
    <subcellularLocation>
        <location evidence="1 7">Cell membrane</location>
        <topology evidence="1 7">Multi-pass membrane protein</topology>
    </subcellularLocation>
</comment>